<feature type="region of interest" description="Disordered" evidence="1">
    <location>
        <begin position="166"/>
        <end position="192"/>
    </location>
</feature>
<evidence type="ECO:0000313" key="3">
    <source>
        <dbReference type="Proteomes" id="UP000784294"/>
    </source>
</evidence>
<evidence type="ECO:0000313" key="2">
    <source>
        <dbReference type="EMBL" id="VEL39764.1"/>
    </source>
</evidence>
<dbReference type="AlphaFoldDB" id="A0A448XLT3"/>
<gene>
    <name evidence="2" type="ORF">PXEA_LOCUS33204</name>
</gene>
<dbReference type="EMBL" id="CAAALY010262488">
    <property type="protein sequence ID" value="VEL39764.1"/>
    <property type="molecule type" value="Genomic_DNA"/>
</dbReference>
<reference evidence="2" key="1">
    <citation type="submission" date="2018-11" db="EMBL/GenBank/DDBJ databases">
        <authorList>
            <consortium name="Pathogen Informatics"/>
        </authorList>
    </citation>
    <scope>NUCLEOTIDE SEQUENCE</scope>
</reference>
<feature type="region of interest" description="Disordered" evidence="1">
    <location>
        <begin position="57"/>
        <end position="76"/>
    </location>
</feature>
<comment type="caution">
    <text evidence="2">The sequence shown here is derived from an EMBL/GenBank/DDBJ whole genome shotgun (WGS) entry which is preliminary data.</text>
</comment>
<name>A0A448XLT3_9PLAT</name>
<feature type="region of interest" description="Disordered" evidence="1">
    <location>
        <begin position="349"/>
        <end position="373"/>
    </location>
</feature>
<organism evidence="2 3">
    <name type="scientific">Protopolystoma xenopodis</name>
    <dbReference type="NCBI Taxonomy" id="117903"/>
    <lineage>
        <taxon>Eukaryota</taxon>
        <taxon>Metazoa</taxon>
        <taxon>Spiralia</taxon>
        <taxon>Lophotrochozoa</taxon>
        <taxon>Platyhelminthes</taxon>
        <taxon>Monogenea</taxon>
        <taxon>Polyopisthocotylea</taxon>
        <taxon>Polystomatidea</taxon>
        <taxon>Polystomatidae</taxon>
        <taxon>Protopolystoma</taxon>
    </lineage>
</organism>
<protein>
    <submittedName>
        <fullName evidence="2">Uncharacterized protein</fullName>
    </submittedName>
</protein>
<dbReference type="Proteomes" id="UP000784294">
    <property type="component" value="Unassembled WGS sequence"/>
</dbReference>
<sequence length="373" mass="41266">MLPSSHAPDAFVIWSARLCLYNCMSFTCQITTVIYTPSGCAHLSSAYRLSSLLPDPLASQPRNPERRLSVTASTTPPERSLLHMPLMLLLFGRRPRRPDSIPTPQARLGATNLFLAHSSPFPIGQKSRTTDFLVTLVMIWPTADYVRPETPASSIRLLEGWAESGREREMDDRRQKTRNARFEPEQLREDHSSRIKLSRRGQTVELERAFSAGTKTDPQVGQLQCKQVDLFAAGAHHSDSLPSTGWTRPSVLASLRVAQRAVGRGQSLSSCLLVFQPSFPPCGQQSEFVSKLSGDFLLQGRYIQAIDRPRSVSIGLDLSIGLNQLDRFQSVPIEIDWDRLVSSFALSGGMPPSSRSVPFVPLRRASPSSGLKG</sequence>
<accession>A0A448XLT3</accession>
<keyword evidence="3" id="KW-1185">Reference proteome</keyword>
<proteinExistence type="predicted"/>
<evidence type="ECO:0000256" key="1">
    <source>
        <dbReference type="SAM" id="MobiDB-lite"/>
    </source>
</evidence>